<evidence type="ECO:0000313" key="5">
    <source>
        <dbReference type="EMBL" id="KRX08326.1"/>
    </source>
</evidence>
<reference evidence="5 6" key="1">
    <citation type="journal article" date="2015" name="Sci. Rep.">
        <title>Genome of the facultative scuticociliatosis pathogen Pseudocohnilembus persalinus provides insight into its virulence through horizontal gene transfer.</title>
        <authorList>
            <person name="Xiong J."/>
            <person name="Wang G."/>
            <person name="Cheng J."/>
            <person name="Tian M."/>
            <person name="Pan X."/>
            <person name="Warren A."/>
            <person name="Jiang C."/>
            <person name="Yuan D."/>
            <person name="Miao W."/>
        </authorList>
    </citation>
    <scope>NUCLEOTIDE SEQUENCE [LARGE SCALE GENOMIC DNA]</scope>
    <source>
        <strain evidence="5">36N120E</strain>
    </source>
</reference>
<keyword evidence="3" id="KW-0967">Endosome</keyword>
<dbReference type="Gene3D" id="1.20.1440.200">
    <property type="match status" value="1"/>
</dbReference>
<dbReference type="OMA" id="VDIMQRF"/>
<keyword evidence="2" id="KW-0813">Transport</keyword>
<sequence>MSSFRPKQNLTPQEKRDCELQKEMYLLIKTVDVLEKYHTYEKIDDQIYEEQQNKNISKYQKMRQQIQGFNLDQFMEQYGMSNCTWAKNVLKTGLEKENQKSQVLIQLTQQFIKLQDIIKGSESQLLVKYILSEYEELITLIKKLDKTLQSLNAIERFYADYIKTKKFNDQLSYQETQDMLEHIEQGQAEFGKVYGIIH</sequence>
<comment type="caution">
    <text evidence="5">The sequence shown here is derived from an EMBL/GenBank/DDBJ whole genome shotgun (WGS) entry which is preliminary data.</text>
</comment>
<dbReference type="EMBL" id="LDAU01000066">
    <property type="protein sequence ID" value="KRX08326.1"/>
    <property type="molecule type" value="Genomic_DNA"/>
</dbReference>
<evidence type="ECO:0000256" key="4">
    <source>
        <dbReference type="ARBA" id="ARBA00022927"/>
    </source>
</evidence>
<gene>
    <name evidence="5" type="ORF">PPERSA_01787</name>
</gene>
<keyword evidence="6" id="KW-1185">Reference proteome</keyword>
<dbReference type="InterPro" id="IPR007143">
    <property type="entry name" value="Vps28"/>
</dbReference>
<dbReference type="AlphaFoldDB" id="A0A0V0R1B0"/>
<evidence type="ECO:0000256" key="1">
    <source>
        <dbReference type="ARBA" id="ARBA00004177"/>
    </source>
</evidence>
<dbReference type="GO" id="GO:0015031">
    <property type="term" value="P:protein transport"/>
    <property type="evidence" value="ECO:0007669"/>
    <property type="project" value="UniProtKB-KW"/>
</dbReference>
<evidence type="ECO:0000256" key="3">
    <source>
        <dbReference type="ARBA" id="ARBA00022753"/>
    </source>
</evidence>
<dbReference type="InterPro" id="IPR037202">
    <property type="entry name" value="ESCRT_assembly_dom"/>
</dbReference>
<protein>
    <submittedName>
        <fullName evidence="5">Uncharacterized protein</fullName>
    </submittedName>
</protein>
<proteinExistence type="predicted"/>
<dbReference type="OrthoDB" id="285902at2759"/>
<dbReference type="InterPro" id="IPR038358">
    <property type="entry name" value="VPS28_N_sf"/>
</dbReference>
<evidence type="ECO:0000256" key="2">
    <source>
        <dbReference type="ARBA" id="ARBA00022448"/>
    </source>
</evidence>
<accession>A0A0V0R1B0</accession>
<keyword evidence="4" id="KW-0653">Protein transport</keyword>
<comment type="subcellular location">
    <subcellularLocation>
        <location evidence="1">Endosome</location>
    </subcellularLocation>
</comment>
<dbReference type="GO" id="GO:0032509">
    <property type="term" value="P:endosome transport via multivesicular body sorting pathway"/>
    <property type="evidence" value="ECO:0007669"/>
    <property type="project" value="InterPro"/>
</dbReference>
<dbReference type="GO" id="GO:0000813">
    <property type="term" value="C:ESCRT I complex"/>
    <property type="evidence" value="ECO:0007669"/>
    <property type="project" value="InterPro"/>
</dbReference>
<dbReference type="InParanoid" id="A0A0V0R1B0"/>
<evidence type="ECO:0000313" key="6">
    <source>
        <dbReference type="Proteomes" id="UP000054937"/>
    </source>
</evidence>
<dbReference type="SUPFAM" id="SSF140111">
    <property type="entry name" value="Endosomal sorting complex assembly domain"/>
    <property type="match status" value="1"/>
</dbReference>
<dbReference type="Pfam" id="PF03997">
    <property type="entry name" value="VPS28"/>
    <property type="match status" value="1"/>
</dbReference>
<name>A0A0V0R1B0_PSEPJ</name>
<organism evidence="5 6">
    <name type="scientific">Pseudocohnilembus persalinus</name>
    <name type="common">Ciliate</name>
    <dbReference type="NCBI Taxonomy" id="266149"/>
    <lineage>
        <taxon>Eukaryota</taxon>
        <taxon>Sar</taxon>
        <taxon>Alveolata</taxon>
        <taxon>Ciliophora</taxon>
        <taxon>Intramacronucleata</taxon>
        <taxon>Oligohymenophorea</taxon>
        <taxon>Scuticociliatia</taxon>
        <taxon>Philasterida</taxon>
        <taxon>Pseudocohnilembidae</taxon>
        <taxon>Pseudocohnilembus</taxon>
    </lineage>
</organism>
<dbReference type="Proteomes" id="UP000054937">
    <property type="component" value="Unassembled WGS sequence"/>
</dbReference>